<dbReference type="PANTHER" id="PTHR21286:SF0">
    <property type="entry name" value="NUCLEAR PORE COMPLEX PROTEIN NUP160"/>
    <property type="match status" value="1"/>
</dbReference>
<feature type="region of interest" description="Disordered" evidence="1">
    <location>
        <begin position="40"/>
        <end position="68"/>
    </location>
</feature>
<feature type="compositionally biased region" description="Low complexity" evidence="1">
    <location>
        <begin position="275"/>
        <end position="286"/>
    </location>
</feature>
<protein>
    <submittedName>
        <fullName evidence="2">Nucleoporin Nup160</fullName>
    </submittedName>
</protein>
<feature type="region of interest" description="Disordered" evidence="1">
    <location>
        <begin position="399"/>
        <end position="432"/>
    </location>
</feature>
<evidence type="ECO:0000313" key="2">
    <source>
        <dbReference type="EMBL" id="KAK1747189.1"/>
    </source>
</evidence>
<organism evidence="2 3">
    <name type="scientific">Skeletonema marinoi</name>
    <dbReference type="NCBI Taxonomy" id="267567"/>
    <lineage>
        <taxon>Eukaryota</taxon>
        <taxon>Sar</taxon>
        <taxon>Stramenopiles</taxon>
        <taxon>Ochrophyta</taxon>
        <taxon>Bacillariophyta</taxon>
        <taxon>Coscinodiscophyceae</taxon>
        <taxon>Thalassiosirophycidae</taxon>
        <taxon>Thalassiosirales</taxon>
        <taxon>Skeletonemataceae</taxon>
        <taxon>Skeletonema</taxon>
        <taxon>Skeletonema marinoi-dohrnii complex</taxon>
    </lineage>
</organism>
<feature type="region of interest" description="Disordered" evidence="1">
    <location>
        <begin position="255"/>
        <end position="286"/>
    </location>
</feature>
<keyword evidence="3" id="KW-1185">Reference proteome</keyword>
<proteinExistence type="predicted"/>
<feature type="region of interest" description="Disordered" evidence="1">
    <location>
        <begin position="825"/>
        <end position="871"/>
    </location>
</feature>
<evidence type="ECO:0000313" key="3">
    <source>
        <dbReference type="Proteomes" id="UP001224775"/>
    </source>
</evidence>
<evidence type="ECO:0000256" key="1">
    <source>
        <dbReference type="SAM" id="MobiDB-lite"/>
    </source>
</evidence>
<reference evidence="2" key="1">
    <citation type="submission" date="2023-06" db="EMBL/GenBank/DDBJ databases">
        <title>Survivors Of The Sea: Transcriptome response of Skeletonema marinoi to long-term dormancy.</title>
        <authorList>
            <person name="Pinder M.I.M."/>
            <person name="Kourtchenko O."/>
            <person name="Robertson E.K."/>
            <person name="Larsson T."/>
            <person name="Maumus F."/>
            <person name="Osuna-Cruz C.M."/>
            <person name="Vancaester E."/>
            <person name="Stenow R."/>
            <person name="Vandepoele K."/>
            <person name="Ploug H."/>
            <person name="Bruchert V."/>
            <person name="Godhe A."/>
            <person name="Topel M."/>
        </authorList>
    </citation>
    <scope>NUCLEOTIDE SEQUENCE</scope>
    <source>
        <strain evidence="2">R05AC</strain>
    </source>
</reference>
<feature type="region of interest" description="Disordered" evidence="1">
    <location>
        <begin position="125"/>
        <end position="167"/>
    </location>
</feature>
<comment type="caution">
    <text evidence="2">The sequence shown here is derived from an EMBL/GenBank/DDBJ whole genome shotgun (WGS) entry which is preliminary data.</text>
</comment>
<gene>
    <name evidence="2" type="ORF">QTG54_002533</name>
</gene>
<feature type="compositionally biased region" description="Low complexity" evidence="1">
    <location>
        <begin position="400"/>
        <end position="413"/>
    </location>
</feature>
<dbReference type="GO" id="GO:0017056">
    <property type="term" value="F:structural constituent of nuclear pore"/>
    <property type="evidence" value="ECO:0007669"/>
    <property type="project" value="TreeGrafter"/>
</dbReference>
<feature type="region of interest" description="Disordered" evidence="1">
    <location>
        <begin position="1"/>
        <end position="21"/>
    </location>
</feature>
<name>A0AAD8YIH5_9STRA</name>
<dbReference type="InterPro" id="IPR021717">
    <property type="entry name" value="Nucleoporin_Nup160"/>
</dbReference>
<feature type="compositionally biased region" description="Polar residues" evidence="1">
    <location>
        <begin position="135"/>
        <end position="167"/>
    </location>
</feature>
<accession>A0AAD8YIH5</accession>
<dbReference type="Proteomes" id="UP001224775">
    <property type="component" value="Unassembled WGS sequence"/>
</dbReference>
<dbReference type="PANTHER" id="PTHR21286">
    <property type="entry name" value="NUCLEAR PORE COMPLEX PROTEIN NUP160"/>
    <property type="match status" value="1"/>
</dbReference>
<dbReference type="EMBL" id="JATAAI010000003">
    <property type="protein sequence ID" value="KAK1747189.1"/>
    <property type="molecule type" value="Genomic_DNA"/>
</dbReference>
<sequence length="1935" mass="209685">MAIDTPTNGRGNQINLASQSTTTTTMKEIPFLQHLSPISLSSSGGDVSDSESQKSSTSKNNGDNTRRYTVASIGSNGYTNGNATNVPHGAFGLLLCEESSPNNNNSNEEETRMTMMASQLALHPTVANNNNNNNEYNKQPSASSPSDNSFLMKSNQQQNQLMRGLTSSTYSQHNDTVICTNGIISENYGLMRITTRHAATTATSVNNNNGANGRGKDVLVDMSLLLNNNYNSGGDDETAVTTIVKTACFLTHSNNNTTDGNEEHVQGWSPTHTTSQQQQSSSSGGSYLHIHMMTSQGAMIRLVFSYPTLTPPDDTASFASFVYPNSNNSTLPMRIGQEQVCFPTPTTVVYTTNTNENGSSSSTLYCIDLGDAIPQTNDSGGGGASSITTRVWSTIHKIVDSPSSQNDDNNTNSTARTPGAVRKMEGAHPNSAVRKKARYSLLGNVLSSVYTMVVGGDDGVNEEYEYNDDNDVTLDEDSVLPPIAAVTSLSGTNGTTMNGDGVARVATCHTDGSLLIWVAETTRRKFHDNNDDNGAASRSKYRPRLRIPSVQCISSNAADVLSCLDVSLFGQYNLDDQSYQVVLCGGGSGGGIRLFRGESFSNFDEDDEISFGKTVVQDLVLPLGSRGGGGGTVVDVSWDNGVDLLVLFRQSSDGAEEGNGGVASLAVYSLLDNSEDGSFMYSDSVVPSNMTLKQLDMNHASSSLGLSVAEELDRCIDFSTVKSNSVDDNDGDDDIMEMDDTPPSVVDMAQLEAKIDRAGLLAILQPFGRSRPSALAVYRAMFRLGLLVNTQDIQLEDIHPATIVLAMRNWKKRDEFEASHPSFATSLVTREGSPLPSPRRGIDHDAKRHSNKSTRVSDDEEEDIGSDGTTEAGQNSYRLKWIRLLSEIRQEELHLNDVVSISSVPLSSSSSINILMRVGMVSMLSLGGPMDSTLTNEDEKLMAALDELSLDLIVAVMADPDCRQLLSAAESLIYSAASKASPLVSSWSSNDKDNDLMVQIGNVGSLAMAKMSLTEQQLHLLSNVSKLDLSFAEKWLQSPTSLSSTVSNYLAITKTFATMPNSGAEGELSCDADAQASATALISSMMDSTRLLSLSRLIVVSGMPQSVPVHLHNNALRSVMYSTALSWAIKQPSSYDKSRTVLDEYLSHEMTKAFYSSGVTSAMHLADMCIASSFSFLSNESSDGMILQLVSPSHEPRVALRLLAPLVEYPNFALLGNDQKRKEITAECLLAEATVVAKQYDRDATTTSPKELWSLASIFLSEYISFESMGTTDFHEIFECLKGNRGPWWTFETEPHHEELLYQALTVILQIGDDDGVDSSTPETEEEIQRLCTMQTVKSLFLPLALCSEGISVDQSFIDGNAWRNIPRISMYNFVKTLMKVSNLIHRVGTMERYLKLGSREKSLPLCCAVVLEAVNDAITSITSTLPSGMCQDMPELSGLYSAAFKTSVGGRLWDEALEACISNSEEDDKNDNLKHLIVEMVRLGDIGKLVDMSLTVVDGSGDLFQFVTKIVEEAALEQKDDVDGCLDYWGVYTHFMPLVEIGGRQQKQWISPKPLTSGASKKIMDQASLSAHVCAHAVSLVEKTSRQYIGERRDTILTKEDIDRRAVRASALRALSMDECSPDSISSILKSPSLDTIDILARMGYYEYAIAVAAGTSSKRMSNPSGVDVFFDSLRHVLCTYLVPAAMACSATGDEDNQLESRSKIIQMRASSSICEQEIDCTSGPSTTSSFTSNSQSWASSDQSAHSLQATMAMNLLHQYTTAYSKRCGGLGLSVASAILDLSGNTVLPVWLKDLCMFGSPANESSLFAQRNCDSGVANPSALVRLLMSHHKYGDACDVVTAILSSQASSSSPSSRLPEKGSIDYVPYDLIDSLWQIIEVITSNSASKSDETQKKIQKILQSRTCMERSLAKHFEGLKISEDGLRSARALSNNA</sequence>
<dbReference type="GO" id="GO:0005643">
    <property type="term" value="C:nuclear pore"/>
    <property type="evidence" value="ECO:0007669"/>
    <property type="project" value="TreeGrafter"/>
</dbReference>